<feature type="region of interest" description="Disordered" evidence="1">
    <location>
        <begin position="67"/>
        <end position="100"/>
    </location>
</feature>
<evidence type="ECO:0000256" key="1">
    <source>
        <dbReference type="SAM" id="MobiDB-lite"/>
    </source>
</evidence>
<dbReference type="Proteomes" id="UP001054821">
    <property type="component" value="Chromosome 7"/>
</dbReference>
<name>A0AAD4YPT7_PRUDU</name>
<accession>A0AAD4YPT7</accession>
<evidence type="ECO:0000313" key="3">
    <source>
        <dbReference type="Proteomes" id="UP001054821"/>
    </source>
</evidence>
<dbReference type="AlphaFoldDB" id="A0AAD4YPT7"/>
<gene>
    <name evidence="2" type="ORF">L3X38_036843</name>
</gene>
<feature type="compositionally biased region" description="Basic and acidic residues" evidence="1">
    <location>
        <begin position="89"/>
        <end position="99"/>
    </location>
</feature>
<reference evidence="2 3" key="1">
    <citation type="journal article" date="2022" name="G3 (Bethesda)">
        <title>Whole-genome sequence and methylome profiling of the almond [Prunus dulcis (Mill.) D.A. Webb] cultivar 'Nonpareil'.</title>
        <authorList>
            <person name="D'Amico-Willman K.M."/>
            <person name="Ouma W.Z."/>
            <person name="Meulia T."/>
            <person name="Sideli G.M."/>
            <person name="Gradziel T.M."/>
            <person name="Fresnedo-Ramirez J."/>
        </authorList>
    </citation>
    <scope>NUCLEOTIDE SEQUENCE [LARGE SCALE GENOMIC DNA]</scope>
    <source>
        <strain evidence="2">Clone GOH B32 T37-40</strain>
    </source>
</reference>
<dbReference type="EMBL" id="JAJFAZ020000007">
    <property type="protein sequence ID" value="KAI5317136.1"/>
    <property type="molecule type" value="Genomic_DNA"/>
</dbReference>
<proteinExistence type="predicted"/>
<sequence>MTFDPGQLTSHTPSSQSVVSNVNGTHFLDILSKTIGCGTRRGKLYYLDLASDSEASLSQAYKIGGTSVEKQTSETENNGSPNESSTLCKSDRSPEDSDRLSLCCQTQEEIIIEEFFPVQENSSAPVPHQSPAEDVIQVTSSPKTDNINEISHDDLISEGTEPAYQLPK</sequence>
<feature type="compositionally biased region" description="Polar residues" evidence="1">
    <location>
        <begin position="68"/>
        <end position="88"/>
    </location>
</feature>
<keyword evidence="3" id="KW-1185">Reference proteome</keyword>
<evidence type="ECO:0000313" key="2">
    <source>
        <dbReference type="EMBL" id="KAI5317136.1"/>
    </source>
</evidence>
<comment type="caution">
    <text evidence="2">The sequence shown here is derived from an EMBL/GenBank/DDBJ whole genome shotgun (WGS) entry which is preliminary data.</text>
</comment>
<protein>
    <submittedName>
        <fullName evidence="2">Uncharacterized protein</fullName>
    </submittedName>
</protein>
<feature type="region of interest" description="Disordered" evidence="1">
    <location>
        <begin position="121"/>
        <end position="168"/>
    </location>
</feature>
<organism evidence="2 3">
    <name type="scientific">Prunus dulcis</name>
    <name type="common">Almond</name>
    <name type="synonym">Amygdalus dulcis</name>
    <dbReference type="NCBI Taxonomy" id="3755"/>
    <lineage>
        <taxon>Eukaryota</taxon>
        <taxon>Viridiplantae</taxon>
        <taxon>Streptophyta</taxon>
        <taxon>Embryophyta</taxon>
        <taxon>Tracheophyta</taxon>
        <taxon>Spermatophyta</taxon>
        <taxon>Magnoliopsida</taxon>
        <taxon>eudicotyledons</taxon>
        <taxon>Gunneridae</taxon>
        <taxon>Pentapetalae</taxon>
        <taxon>rosids</taxon>
        <taxon>fabids</taxon>
        <taxon>Rosales</taxon>
        <taxon>Rosaceae</taxon>
        <taxon>Amygdaloideae</taxon>
        <taxon>Amygdaleae</taxon>
        <taxon>Prunus</taxon>
    </lineage>
</organism>
<feature type="compositionally biased region" description="Polar residues" evidence="1">
    <location>
        <begin position="137"/>
        <end position="149"/>
    </location>
</feature>